<feature type="transmembrane region" description="Helical" evidence="2">
    <location>
        <begin position="125"/>
        <end position="145"/>
    </location>
</feature>
<keyword evidence="2" id="KW-0812">Transmembrane</keyword>
<gene>
    <name evidence="3" type="ORF">HaLaN_05565</name>
</gene>
<dbReference type="Proteomes" id="UP000485058">
    <property type="component" value="Unassembled WGS sequence"/>
</dbReference>
<keyword evidence="4" id="KW-1185">Reference proteome</keyword>
<dbReference type="AlphaFoldDB" id="A0A699Z499"/>
<accession>A0A699Z499</accession>
<protein>
    <submittedName>
        <fullName evidence="3">Uncharacterized protein</fullName>
    </submittedName>
</protein>
<sequence length="172" mass="18527">MRQATRHTATPFRSRPGSNIAEGQSRGDGEGVDEQGLRERGGSNVRCDEGQMAEGAAALTLAVRAEQAHGFSGALQLPTVQGMKMPRVLHARSGPGRRLEPLRLVARRARRALTSPSRYIISSPLYLLLLGALTLTLPTCFYLSVALPEATLHYAQLTVTVCVQVLSQHGTV</sequence>
<reference evidence="3 4" key="1">
    <citation type="submission" date="2020-02" db="EMBL/GenBank/DDBJ databases">
        <title>Draft genome sequence of Haematococcus lacustris strain NIES-144.</title>
        <authorList>
            <person name="Morimoto D."/>
            <person name="Nakagawa S."/>
            <person name="Yoshida T."/>
            <person name="Sawayama S."/>
        </authorList>
    </citation>
    <scope>NUCLEOTIDE SEQUENCE [LARGE SCALE GENOMIC DNA]</scope>
    <source>
        <strain evidence="3 4">NIES-144</strain>
    </source>
</reference>
<evidence type="ECO:0000256" key="1">
    <source>
        <dbReference type="SAM" id="MobiDB-lite"/>
    </source>
</evidence>
<evidence type="ECO:0000313" key="4">
    <source>
        <dbReference type="Proteomes" id="UP000485058"/>
    </source>
</evidence>
<organism evidence="3 4">
    <name type="scientific">Haematococcus lacustris</name>
    <name type="common">Green alga</name>
    <name type="synonym">Haematococcus pluvialis</name>
    <dbReference type="NCBI Taxonomy" id="44745"/>
    <lineage>
        <taxon>Eukaryota</taxon>
        <taxon>Viridiplantae</taxon>
        <taxon>Chlorophyta</taxon>
        <taxon>core chlorophytes</taxon>
        <taxon>Chlorophyceae</taxon>
        <taxon>CS clade</taxon>
        <taxon>Chlamydomonadales</taxon>
        <taxon>Haematococcaceae</taxon>
        <taxon>Haematococcus</taxon>
    </lineage>
</organism>
<dbReference type="EMBL" id="BLLF01000302">
    <property type="protein sequence ID" value="GFH10282.1"/>
    <property type="molecule type" value="Genomic_DNA"/>
</dbReference>
<keyword evidence="2" id="KW-0472">Membrane</keyword>
<comment type="caution">
    <text evidence="3">The sequence shown here is derived from an EMBL/GenBank/DDBJ whole genome shotgun (WGS) entry which is preliminary data.</text>
</comment>
<keyword evidence="2" id="KW-1133">Transmembrane helix</keyword>
<evidence type="ECO:0000256" key="2">
    <source>
        <dbReference type="SAM" id="Phobius"/>
    </source>
</evidence>
<evidence type="ECO:0000313" key="3">
    <source>
        <dbReference type="EMBL" id="GFH10282.1"/>
    </source>
</evidence>
<feature type="region of interest" description="Disordered" evidence="1">
    <location>
        <begin position="1"/>
        <end position="47"/>
    </location>
</feature>
<feature type="compositionally biased region" description="Basic and acidic residues" evidence="1">
    <location>
        <begin position="25"/>
        <end position="47"/>
    </location>
</feature>
<name>A0A699Z499_HAELA</name>
<proteinExistence type="predicted"/>